<feature type="region of interest" description="Disordered" evidence="1">
    <location>
        <begin position="1"/>
        <end position="20"/>
    </location>
</feature>
<evidence type="ECO:0000256" key="1">
    <source>
        <dbReference type="SAM" id="MobiDB-lite"/>
    </source>
</evidence>
<keyword evidence="3" id="KW-1185">Reference proteome</keyword>
<dbReference type="KEGG" id="gph:GEMMAAP_05565"/>
<name>A0A143BIS6_9BACT</name>
<protein>
    <submittedName>
        <fullName evidence="2">Uncharacterized protein</fullName>
    </submittedName>
</protein>
<reference evidence="2 3" key="1">
    <citation type="journal article" date="2014" name="Proc. Natl. Acad. Sci. U.S.A.">
        <title>Functional type 2 photosynthetic reaction centers found in the rare bacterial phylum Gemmatimonadetes.</title>
        <authorList>
            <person name="Zeng Y."/>
            <person name="Feng F."/>
            <person name="Medova H."/>
            <person name="Dean J."/>
            <person name="Koblizek M."/>
        </authorList>
    </citation>
    <scope>NUCLEOTIDE SEQUENCE [LARGE SCALE GENOMIC DNA]</scope>
    <source>
        <strain evidence="2 3">AP64</strain>
    </source>
</reference>
<evidence type="ECO:0000313" key="3">
    <source>
        <dbReference type="Proteomes" id="UP000076404"/>
    </source>
</evidence>
<dbReference type="Proteomes" id="UP000076404">
    <property type="component" value="Chromosome"/>
</dbReference>
<organism evidence="2 3">
    <name type="scientific">Gemmatimonas phototrophica</name>
    <dbReference type="NCBI Taxonomy" id="1379270"/>
    <lineage>
        <taxon>Bacteria</taxon>
        <taxon>Pseudomonadati</taxon>
        <taxon>Gemmatimonadota</taxon>
        <taxon>Gemmatimonadia</taxon>
        <taxon>Gemmatimonadales</taxon>
        <taxon>Gemmatimonadaceae</taxon>
        <taxon>Gemmatimonas</taxon>
    </lineage>
</organism>
<accession>A0A143BIS6</accession>
<evidence type="ECO:0000313" key="2">
    <source>
        <dbReference type="EMBL" id="AMW04452.1"/>
    </source>
</evidence>
<dbReference type="EMBL" id="CP011454">
    <property type="protein sequence ID" value="AMW04452.1"/>
    <property type="molecule type" value="Genomic_DNA"/>
</dbReference>
<gene>
    <name evidence="2" type="ORF">GEMMAAP_05565</name>
</gene>
<dbReference type="AlphaFoldDB" id="A0A143BIS6"/>
<sequence length="142" mass="16041">MPLEHRPIHNMHPGNARSAFDGSRIMGGAWAQHMWRRGHPQRGVVGGAPDREHRAYPRVARQHEIAPLSRRFAGQHRPLAEAADHQLTGLLADGGAFHKNRGVYSGRYERRRDGRRRTGELLPELRVLMLIDPAPYKGVALQ</sequence>
<proteinExistence type="predicted"/>
<reference evidence="2 3" key="2">
    <citation type="journal article" date="2016" name="Environ. Microbiol. Rep.">
        <title>Metagenomic evidence for the presence of phototrophic Gemmatimonadetes bacteria in diverse environments.</title>
        <authorList>
            <person name="Zeng Y."/>
            <person name="Baumbach J."/>
            <person name="Barbosa E.G."/>
            <person name="Azevedo V."/>
            <person name="Zhang C."/>
            <person name="Koblizek M."/>
        </authorList>
    </citation>
    <scope>NUCLEOTIDE SEQUENCE [LARGE SCALE GENOMIC DNA]</scope>
    <source>
        <strain evidence="2 3">AP64</strain>
    </source>
</reference>